<proteinExistence type="predicted"/>
<feature type="transmembrane region" description="Helical" evidence="1">
    <location>
        <begin position="52"/>
        <end position="71"/>
    </location>
</feature>
<dbReference type="EMBL" id="BDGJ01000084">
    <property type="protein sequence ID" value="GAW92523.1"/>
    <property type="molecule type" value="Genomic_DNA"/>
</dbReference>
<comment type="caution">
    <text evidence="3">The sequence shown here is derived from an EMBL/GenBank/DDBJ whole genome shotgun (WGS) entry which is preliminary data.</text>
</comment>
<dbReference type="Proteomes" id="UP000197032">
    <property type="component" value="Unassembled WGS sequence"/>
</dbReference>
<keyword evidence="1" id="KW-0812">Transmembrane</keyword>
<dbReference type="RefSeq" id="WP_088553849.1">
    <property type="nucleotide sequence ID" value="NZ_BDGJ01000084.1"/>
</dbReference>
<evidence type="ECO:0000256" key="1">
    <source>
        <dbReference type="SAM" id="Phobius"/>
    </source>
</evidence>
<sequence>MEQERRQAYWRKNIGLIRNLLIIWALVSYVAAIFLANPFYNIRFFGIPLSFWFAQQGSMLVFVILIFYYSWRMDRLDEEYDVQEVRYTGSAPKSKEVSG</sequence>
<keyword evidence="1" id="KW-1133">Transmembrane helix</keyword>
<feature type="transmembrane region" description="Helical" evidence="1">
    <location>
        <begin position="21"/>
        <end position="40"/>
    </location>
</feature>
<accession>A0A1Z5HSL8</accession>
<keyword evidence="4" id="KW-1185">Reference proteome</keyword>
<keyword evidence="1" id="KW-0472">Membrane</keyword>
<dbReference type="InterPro" id="IPR019886">
    <property type="entry name" value="Na_symporter_ssu"/>
</dbReference>
<dbReference type="AlphaFoldDB" id="A0A1Z5HSL8"/>
<protein>
    <submittedName>
        <fullName evidence="3">Membrane protein</fullName>
    </submittedName>
</protein>
<dbReference type="OrthoDB" id="9797746at2"/>
<evidence type="ECO:0000313" key="4">
    <source>
        <dbReference type="Proteomes" id="UP000197032"/>
    </source>
</evidence>
<evidence type="ECO:0000313" key="3">
    <source>
        <dbReference type="EMBL" id="GAW92523.1"/>
    </source>
</evidence>
<name>A0A1Z5HSL8_9FIRM</name>
<organism evidence="3 4">
    <name type="scientific">Calderihabitans maritimus</name>
    <dbReference type="NCBI Taxonomy" id="1246530"/>
    <lineage>
        <taxon>Bacteria</taxon>
        <taxon>Bacillati</taxon>
        <taxon>Bacillota</taxon>
        <taxon>Clostridia</taxon>
        <taxon>Neomoorellales</taxon>
        <taxon>Calderihabitantaceae</taxon>
        <taxon>Calderihabitans</taxon>
    </lineage>
</organism>
<feature type="domain" description="Sodium symporter small subunit" evidence="2">
    <location>
        <begin position="6"/>
        <end position="82"/>
    </location>
</feature>
<evidence type="ECO:0000259" key="2">
    <source>
        <dbReference type="Pfam" id="PF13937"/>
    </source>
</evidence>
<dbReference type="NCBIfam" id="TIGR03647">
    <property type="entry name" value="Na_symport_sm"/>
    <property type="match status" value="1"/>
</dbReference>
<gene>
    <name evidence="3" type="ORF">KKC1_16770</name>
</gene>
<reference evidence="4" key="1">
    <citation type="journal article" date="2017" name="Appl. Environ. Microbiol.">
        <title>Genomic analysis of Calderihabitans maritimus KKC1, a thermophilic hydrogenogenic carboxydotrophic bacterium isolated from marine sediment.</title>
        <authorList>
            <person name="Omae K."/>
            <person name="Yoneda Y."/>
            <person name="Fukuyama Y."/>
            <person name="Yoshida T."/>
            <person name="Sako Y."/>
        </authorList>
    </citation>
    <scope>NUCLEOTIDE SEQUENCE [LARGE SCALE GENOMIC DNA]</scope>
    <source>
        <strain evidence="4">KKC1</strain>
    </source>
</reference>
<dbReference type="Pfam" id="PF13937">
    <property type="entry name" value="DUF4212"/>
    <property type="match status" value="1"/>
</dbReference>